<name>A0ACC2CER4_DIPCM</name>
<gene>
    <name evidence="1" type="ORF">O6H91_10G014900</name>
</gene>
<protein>
    <submittedName>
        <fullName evidence="1">Uncharacterized protein</fullName>
    </submittedName>
</protein>
<proteinExistence type="predicted"/>
<comment type="caution">
    <text evidence="1">The sequence shown here is derived from an EMBL/GenBank/DDBJ whole genome shotgun (WGS) entry which is preliminary data.</text>
</comment>
<evidence type="ECO:0000313" key="2">
    <source>
        <dbReference type="Proteomes" id="UP001162992"/>
    </source>
</evidence>
<reference evidence="2" key="1">
    <citation type="journal article" date="2024" name="Proc. Natl. Acad. Sci. U.S.A.">
        <title>Extraordinary preservation of gene collinearity over three hundred million years revealed in homosporous lycophytes.</title>
        <authorList>
            <person name="Li C."/>
            <person name="Wickell D."/>
            <person name="Kuo L.Y."/>
            <person name="Chen X."/>
            <person name="Nie B."/>
            <person name="Liao X."/>
            <person name="Peng D."/>
            <person name="Ji J."/>
            <person name="Jenkins J."/>
            <person name="Williams M."/>
            <person name="Shu S."/>
            <person name="Plott C."/>
            <person name="Barry K."/>
            <person name="Rajasekar S."/>
            <person name="Grimwood J."/>
            <person name="Han X."/>
            <person name="Sun S."/>
            <person name="Hou Z."/>
            <person name="He W."/>
            <person name="Dai G."/>
            <person name="Sun C."/>
            <person name="Schmutz J."/>
            <person name="Leebens-Mack J.H."/>
            <person name="Li F.W."/>
            <person name="Wang L."/>
        </authorList>
    </citation>
    <scope>NUCLEOTIDE SEQUENCE [LARGE SCALE GENOMIC DNA]</scope>
    <source>
        <strain evidence="2">cv. PW_Plant_1</strain>
    </source>
</reference>
<accession>A0ACC2CER4</accession>
<sequence>MYCCNRRGAVKGIVGFVILFNACQLCYFVSRSWPLSGRAPEPTIQSTGFSFHQGKPWPAIPSFRPWLADPELAPLSSCEAYFGNGFTRVYSLLEFEKEKADDQLGPGSFQCHFSETLQTSICEGKQVVMNPQNITMTKGGESLESVVHRSEEDELPTYSEGAFQIISEHKTSGKLVDQEMLDNFMPGGQVRPHRIRMLLESMQVIQKSEAVCSEIAGPTLFVTRYEYANLFHTVTDWYSAYASSRVIGLKQRPRVVLLDGHCKSALEDGWEVLFSGVEYAKHFSGSVCFEHAIFAPLGYNTALFEALGSSLPCQGCSVTELEEKFDSSKTARLREFGEVFTAAFDVPNFLPDGAHQNESGKRELKLLFIRRENYMAHPRHSGKLEVRLSNEEELLTALQKWSADMSKDSNEAFNLIVVNGLFAHMTLAEQIRAVQASSIIIGAHGAGLTHIIFSKPGTVVFEMLSPLYMRPHYRFISQWLGSDYHYLVTRGSSVNCSQVVASLSMIVPDLVKQTDMIV</sequence>
<dbReference type="EMBL" id="CM055101">
    <property type="protein sequence ID" value="KAJ7540440.1"/>
    <property type="molecule type" value="Genomic_DNA"/>
</dbReference>
<keyword evidence="2" id="KW-1185">Reference proteome</keyword>
<organism evidence="1 2">
    <name type="scientific">Diphasiastrum complanatum</name>
    <name type="common">Issler's clubmoss</name>
    <name type="synonym">Lycopodium complanatum</name>
    <dbReference type="NCBI Taxonomy" id="34168"/>
    <lineage>
        <taxon>Eukaryota</taxon>
        <taxon>Viridiplantae</taxon>
        <taxon>Streptophyta</taxon>
        <taxon>Embryophyta</taxon>
        <taxon>Tracheophyta</taxon>
        <taxon>Lycopodiopsida</taxon>
        <taxon>Lycopodiales</taxon>
        <taxon>Lycopodiaceae</taxon>
        <taxon>Lycopodioideae</taxon>
        <taxon>Diphasiastrum</taxon>
    </lineage>
</organism>
<evidence type="ECO:0000313" key="1">
    <source>
        <dbReference type="EMBL" id="KAJ7540440.1"/>
    </source>
</evidence>
<dbReference type="Proteomes" id="UP001162992">
    <property type="component" value="Chromosome 10"/>
</dbReference>